<evidence type="ECO:0000256" key="1">
    <source>
        <dbReference type="SAM" id="MobiDB-lite"/>
    </source>
</evidence>
<dbReference type="SUPFAM" id="SSF52799">
    <property type="entry name" value="(Phosphotyrosine protein) phosphatases II"/>
    <property type="match status" value="3"/>
</dbReference>
<dbReference type="RefSeq" id="XP_025375767.1">
    <property type="nucleotide sequence ID" value="XM_025518192.1"/>
</dbReference>
<keyword evidence="3" id="KW-1185">Reference proteome</keyword>
<sequence>MEGQESPIPSVQLPDSVDSAPGPMSPPGTPSLSWTAAAAPAPSASTGDSSRRSRTDAIWTARENAVVKNRQGSVLTRGLILKTDHFAGLRRPNLGVHLQGAPNFRQAGTGGLEVYGVAQPTISGIKTILSVLQCAPASSSSTSHRTSDDHVSSRRRGNGRQEERKGRSARGPVSAASHADRAASVTPRLGPASSIKATSSPRPDPSDVTDIEASRSLGSTPPINGLDAQVSSTKREPITGRRCVWACTRNEPVVYVGGRPFVLREAERPIDNFSLSERADNLEGIEQRLKSDILNEAGRYGGLLMVHEEDEQGGVRPAWVAVDAVEVKTLREVWEGLSVAGWRCDYHRIPIAEDQPMENNYLDAYTQIIKDIDPTRTAFVANCGLGVRRTSFAMVAALLVRRRQMMLLGHPDPFPAGGRGTPNRAQGGARGVAKSLQIASEQQSHAKALLQLVQVLGASLSNTGGSGAAIEILLSQPLLLSALKSANDGDYGVIRQLVGLLDDGADTKESVDFAIDSCAHVIHLRHSILESRVRYAVAAPQLETAATNGQARTSQVPASQHLRRALQGLEQYYFLVAFASYVNGSETAVFSHRFATWLKNRAEIWHTVTRVRTKGAQLYFFDPIADLSGLSRGSESVRSIQQRSMGAQGGGGDDNLVPGDEFADHVVRNRAGLVLRPHMLLKEDIWRSIVRRSSQALQGQNVRGAVNFRRIPGSNVFATGQPTIEGIRNILRSIETQLGRSNSNSKAPLQVTFINLREEPICHVNGKPYCLRQKGMSLRNIKSYSGISWARLTLLEDRLKNDVLAELDNGDGRLLLHTETDEGDVVPVWEEANASDVETLQDVMNKVSDELQQGRSHRLPITEAGEETAGNDEQVDDSERKPNVELVYRRLPITAEKPPDFSDIAGIMRAVLKTQMESTNSCIVLNCQLGRGRSTLTSVIVLLIMRWLQVNSKQDEDRASSHHDEEEEAEEEAVVPPKRQPLSYHIINGLLRVIPRGLDAKRAVDEEIDRSSAVYNLRDAIEDARLAAEDLEDEQLKRQRIQSGVHNLRRYFELIVFQAYLDATSPTTVEEVPSFESFVKKQPVFSTLSNEFDKIDIATITPLQKVGDSSSAVGMALNEEVQEVVSNRSGTILSAYTMLKSDMFPGLAKINLSQIPGIPNLRGVQPILGWSPSSSSIPPTPATGQDQMSWSVASLAPPPIETWGHGMPSIEGLRKGLERMGAGPSSSSSASSAAAGGDESSGVVATSLREEAVCVINGRPHVLRLADQPFTNMEATGITTEAVERMEAALKADVLAEAKRYDGRLLLHDEVVNSTTGSFEIIPVWETVKEEDVLTPKEMYAMVQREGYRVQYARVAVTDEQAPIPTVFNEMEERVKLALRTQAACVWNCQMGRGRTTTGMVIASLVSTVYHWGEELLFPGSTSALSNSAASVQDLSASWSGLGLEAPANSNGTEGRGMSEPKDALDNREDELWLQGEYRTVLQLVAILRHGKLAKRLTDMSIDRMDAVQNLRKAIYDSRLRADNADAGSKKERHLTRVYTNYLKRYGYLIVFANYLLEKMARMVEIQQQHAVTASTSEEGEDDARSVTSRGTRTNSLSREGLVRSRDDEAYFPSFISWLDTRREIRSILGKDRLE</sequence>
<reference evidence="2 3" key="1">
    <citation type="journal article" date="2018" name="Mol. Biol. Evol.">
        <title>Broad Genomic Sampling Reveals a Smut Pathogenic Ancestry of the Fungal Clade Ustilaginomycotina.</title>
        <authorList>
            <person name="Kijpornyongpan T."/>
            <person name="Mondo S.J."/>
            <person name="Barry K."/>
            <person name="Sandor L."/>
            <person name="Lee J."/>
            <person name="Lipzen A."/>
            <person name="Pangilinan J."/>
            <person name="LaButti K."/>
            <person name="Hainaut M."/>
            <person name="Henrissat B."/>
            <person name="Grigoriev I.V."/>
            <person name="Spatafora J.W."/>
            <person name="Aime M.C."/>
        </authorList>
    </citation>
    <scope>NUCLEOTIDE SEQUENCE [LARGE SCALE GENOMIC DNA]</scope>
    <source>
        <strain evidence="2 3">MCA 4198</strain>
    </source>
</reference>
<feature type="region of interest" description="Disordered" evidence="1">
    <location>
        <begin position="850"/>
        <end position="879"/>
    </location>
</feature>
<organism evidence="2 3">
    <name type="scientific">Acaromyces ingoldii</name>
    <dbReference type="NCBI Taxonomy" id="215250"/>
    <lineage>
        <taxon>Eukaryota</taxon>
        <taxon>Fungi</taxon>
        <taxon>Dikarya</taxon>
        <taxon>Basidiomycota</taxon>
        <taxon>Ustilaginomycotina</taxon>
        <taxon>Exobasidiomycetes</taxon>
        <taxon>Exobasidiales</taxon>
        <taxon>Cryptobasidiaceae</taxon>
        <taxon>Acaromyces</taxon>
    </lineage>
</organism>
<feature type="region of interest" description="Disordered" evidence="1">
    <location>
        <begin position="1571"/>
        <end position="1600"/>
    </location>
</feature>
<dbReference type="OrthoDB" id="66369at2759"/>
<dbReference type="InterPro" id="IPR029021">
    <property type="entry name" value="Prot-tyrosine_phosphatase-like"/>
</dbReference>
<dbReference type="InParanoid" id="A0A316YH95"/>
<feature type="region of interest" description="Disordered" evidence="1">
    <location>
        <begin position="1217"/>
        <end position="1239"/>
    </location>
</feature>
<dbReference type="EMBL" id="KZ819638">
    <property type="protein sequence ID" value="PWN88569.1"/>
    <property type="molecule type" value="Genomic_DNA"/>
</dbReference>
<dbReference type="SMART" id="SM01301">
    <property type="entry name" value="PTPlike_phytase"/>
    <property type="match status" value="3"/>
</dbReference>
<dbReference type="InterPro" id="IPR050561">
    <property type="entry name" value="PTP"/>
</dbReference>
<feature type="region of interest" description="Disordered" evidence="1">
    <location>
        <begin position="1"/>
        <end position="54"/>
    </location>
</feature>
<feature type="compositionally biased region" description="Basic and acidic residues" evidence="1">
    <location>
        <begin position="955"/>
        <end position="964"/>
    </location>
</feature>
<feature type="compositionally biased region" description="Polar residues" evidence="1">
    <location>
        <begin position="1586"/>
        <end position="1598"/>
    </location>
</feature>
<evidence type="ECO:0008006" key="4">
    <source>
        <dbReference type="Google" id="ProtNLM"/>
    </source>
</evidence>
<feature type="region of interest" description="Disordered" evidence="1">
    <location>
        <begin position="955"/>
        <end position="975"/>
    </location>
</feature>
<dbReference type="STRING" id="215250.A0A316YH95"/>
<feature type="region of interest" description="Disordered" evidence="1">
    <location>
        <begin position="137"/>
        <end position="234"/>
    </location>
</feature>
<dbReference type="Proteomes" id="UP000245768">
    <property type="component" value="Unassembled WGS sequence"/>
</dbReference>
<protein>
    <recommendedName>
        <fullName evidence="4">Inositol hexakisphosphate-domain-containing protein</fullName>
    </recommendedName>
</protein>
<dbReference type="PANTHER" id="PTHR23339">
    <property type="entry name" value="TYROSINE SPECIFIC PROTEIN PHOSPHATASE AND DUAL SPECIFICITY PROTEIN PHOSPHATASE"/>
    <property type="match status" value="1"/>
</dbReference>
<gene>
    <name evidence="2" type="ORF">FA10DRAFT_166522</name>
</gene>
<dbReference type="Gene3D" id="3.90.190.10">
    <property type="entry name" value="Protein tyrosine phosphatase superfamily"/>
    <property type="match status" value="3"/>
</dbReference>
<feature type="compositionally biased region" description="Low complexity" evidence="1">
    <location>
        <begin position="30"/>
        <end position="48"/>
    </location>
</feature>
<proteinExistence type="predicted"/>
<feature type="compositionally biased region" description="Low complexity" evidence="1">
    <location>
        <begin position="1221"/>
        <end position="1239"/>
    </location>
</feature>
<evidence type="ECO:0000313" key="3">
    <source>
        <dbReference type="Proteomes" id="UP000245768"/>
    </source>
</evidence>
<feature type="compositionally biased region" description="Acidic residues" evidence="1">
    <location>
        <begin position="864"/>
        <end position="876"/>
    </location>
</feature>
<dbReference type="Pfam" id="PF14566">
    <property type="entry name" value="PTPlike_phytase"/>
    <property type="match status" value="4"/>
</dbReference>
<name>A0A316YH95_9BASI</name>
<dbReference type="GeneID" id="37040108"/>
<accession>A0A316YH95</accession>
<evidence type="ECO:0000313" key="2">
    <source>
        <dbReference type="EMBL" id="PWN88569.1"/>
    </source>
</evidence>